<feature type="domain" description="Gfo/Idh/MocA-like oxidoreductase N-terminal" evidence="1">
    <location>
        <begin position="9"/>
        <end position="124"/>
    </location>
</feature>
<evidence type="ECO:0000313" key="3">
    <source>
        <dbReference type="Proteomes" id="UP001239397"/>
    </source>
</evidence>
<dbReference type="Gene3D" id="3.30.360.10">
    <property type="entry name" value="Dihydrodipicolinate Reductase, domain 2"/>
    <property type="match status" value="1"/>
</dbReference>
<dbReference type="PANTHER" id="PTHR43249">
    <property type="entry name" value="UDP-N-ACETYL-2-AMINO-2-DEOXY-D-GLUCURONATE OXIDASE"/>
    <property type="match status" value="1"/>
</dbReference>
<dbReference type="EMBL" id="CP127295">
    <property type="protein sequence ID" value="WIY00960.1"/>
    <property type="molecule type" value="Genomic_DNA"/>
</dbReference>
<dbReference type="AlphaFoldDB" id="A0A9Y2NKB2"/>
<dbReference type="PANTHER" id="PTHR43249:SF1">
    <property type="entry name" value="D-GLUCOSIDE 3-DEHYDROGENASE"/>
    <property type="match status" value="1"/>
</dbReference>
<reference evidence="2 3" key="1">
    <citation type="submission" date="2023-06" db="EMBL/GenBank/DDBJ databases">
        <authorList>
            <person name="Oyuntsetseg B."/>
            <person name="Kim S.B."/>
        </authorList>
    </citation>
    <scope>NUCLEOTIDE SEQUENCE [LARGE SCALE GENOMIC DNA]</scope>
    <source>
        <strain evidence="2 3">4-36</strain>
    </source>
</reference>
<keyword evidence="3" id="KW-1185">Reference proteome</keyword>
<dbReference type="SUPFAM" id="SSF51735">
    <property type="entry name" value="NAD(P)-binding Rossmann-fold domains"/>
    <property type="match status" value="1"/>
</dbReference>
<dbReference type="Pfam" id="PF01408">
    <property type="entry name" value="GFO_IDH_MocA"/>
    <property type="match status" value="1"/>
</dbReference>
<evidence type="ECO:0000313" key="2">
    <source>
        <dbReference type="EMBL" id="WIY00960.1"/>
    </source>
</evidence>
<organism evidence="2 3">
    <name type="scientific">Amycolatopsis mongoliensis</name>
    <dbReference type="NCBI Taxonomy" id="715475"/>
    <lineage>
        <taxon>Bacteria</taxon>
        <taxon>Bacillati</taxon>
        <taxon>Actinomycetota</taxon>
        <taxon>Actinomycetes</taxon>
        <taxon>Pseudonocardiales</taxon>
        <taxon>Pseudonocardiaceae</taxon>
        <taxon>Amycolatopsis</taxon>
    </lineage>
</organism>
<proteinExistence type="predicted"/>
<sequence length="409" mass="42225">MTTPLPATVLVGTGGYGLRHLRSLLGLHRDGLIDLTGLVDVAVSTEARQAVAEHGLAPAWYPSLEDALAAGPVDSVVISTPPHTHFTLARTAIEAKAAVYLEKPPVTLLQDLDALAALPASRRVEVGFQDARATVAALSRAWAALGRPAVDDVVAYGALARPDEYYRRSRWAGHWFLDGRAVLDGPLFNPLAHVVQAALLFAARVEDGWSPAQVVAECFHVRALPGDDTSAIRVVPHRGPRVLAVGTTASDVVVHPGVLVHTGDGVIRVSDGGRRVTAWRRGTRIAVTPATPATSALRAAVTDPDGAGDPLLSPAATRAFVLTGNAAVQAMGSPHPAPVAASPGPDGVRAAGLGRLVAACARRGALLSEVAPAWGGATRRLDVAGYRGLVHPDLSPTVVTTTPSGPGAA</sequence>
<dbReference type="GO" id="GO:0000166">
    <property type="term" value="F:nucleotide binding"/>
    <property type="evidence" value="ECO:0007669"/>
    <property type="project" value="InterPro"/>
</dbReference>
<dbReference type="RefSeq" id="WP_285997421.1">
    <property type="nucleotide sequence ID" value="NZ_CP127295.1"/>
</dbReference>
<dbReference type="InterPro" id="IPR052515">
    <property type="entry name" value="Gfo/Idh/MocA_Oxidoreductase"/>
</dbReference>
<accession>A0A9Y2NKB2</accession>
<evidence type="ECO:0000259" key="1">
    <source>
        <dbReference type="Pfam" id="PF01408"/>
    </source>
</evidence>
<dbReference type="InterPro" id="IPR000683">
    <property type="entry name" value="Gfo/Idh/MocA-like_OxRdtase_N"/>
</dbReference>
<dbReference type="Gene3D" id="3.40.50.720">
    <property type="entry name" value="NAD(P)-binding Rossmann-like Domain"/>
    <property type="match status" value="1"/>
</dbReference>
<dbReference type="KEGG" id="amog:QRX60_44105"/>
<name>A0A9Y2NKB2_9PSEU</name>
<gene>
    <name evidence="2" type="ORF">QRX60_44105</name>
</gene>
<dbReference type="InterPro" id="IPR036291">
    <property type="entry name" value="NAD(P)-bd_dom_sf"/>
</dbReference>
<dbReference type="Proteomes" id="UP001239397">
    <property type="component" value="Chromosome"/>
</dbReference>
<protein>
    <submittedName>
        <fullName evidence="2">Gfo/Idh/MocA family oxidoreductase</fullName>
    </submittedName>
</protein>